<organism evidence="2 3">
    <name type="scientific">Ahniella affigens</name>
    <dbReference type="NCBI Taxonomy" id="2021234"/>
    <lineage>
        <taxon>Bacteria</taxon>
        <taxon>Pseudomonadati</taxon>
        <taxon>Pseudomonadota</taxon>
        <taxon>Gammaproteobacteria</taxon>
        <taxon>Lysobacterales</taxon>
        <taxon>Rhodanobacteraceae</taxon>
        <taxon>Ahniella</taxon>
    </lineage>
</organism>
<sequence>MPLLYARWSELQQQLPGPNTARWPEGERFVEALKHGSMSVEWYAPVGTDPQTPHAQDELYFVQSGHAVFDHDGDRRPVRAGDCLFVAAGVPHRFVDFSSDFGTWVVFWGPHGGESDPNDGR</sequence>
<gene>
    <name evidence="2" type="ORF">C7S18_04260</name>
</gene>
<dbReference type="KEGG" id="xba:C7S18_04260"/>
<reference evidence="2 3" key="1">
    <citation type="submission" date="2018-03" db="EMBL/GenBank/DDBJ databases">
        <title>Ahniella affigens gen. nov., sp. nov., a gammaproteobacterium isolated from sandy soil near a stream.</title>
        <authorList>
            <person name="Ko Y."/>
            <person name="Kim J.-H."/>
        </authorList>
    </citation>
    <scope>NUCLEOTIDE SEQUENCE [LARGE SCALE GENOMIC DNA]</scope>
    <source>
        <strain evidence="2 3">D13</strain>
    </source>
</reference>
<keyword evidence="3" id="KW-1185">Reference proteome</keyword>
<evidence type="ECO:0000259" key="1">
    <source>
        <dbReference type="Pfam" id="PF07883"/>
    </source>
</evidence>
<dbReference type="AlphaFoldDB" id="A0A2P1PNP5"/>
<feature type="domain" description="Cupin type-2" evidence="1">
    <location>
        <begin position="43"/>
        <end position="95"/>
    </location>
</feature>
<protein>
    <submittedName>
        <fullName evidence="2">Cupin domain-containing protein</fullName>
    </submittedName>
</protein>
<dbReference type="Proteomes" id="UP000241074">
    <property type="component" value="Chromosome"/>
</dbReference>
<accession>A0A2P1PNP5</accession>
<name>A0A2P1PNP5_9GAMM</name>
<reference evidence="2 3" key="2">
    <citation type="submission" date="2018-03" db="EMBL/GenBank/DDBJ databases">
        <authorList>
            <person name="Keele B.F."/>
        </authorList>
    </citation>
    <scope>NUCLEOTIDE SEQUENCE [LARGE SCALE GENOMIC DNA]</scope>
    <source>
        <strain evidence="2 3">D13</strain>
    </source>
</reference>
<dbReference type="SUPFAM" id="SSF51182">
    <property type="entry name" value="RmlC-like cupins"/>
    <property type="match status" value="1"/>
</dbReference>
<evidence type="ECO:0000313" key="2">
    <source>
        <dbReference type="EMBL" id="AVP96455.1"/>
    </source>
</evidence>
<proteinExistence type="predicted"/>
<evidence type="ECO:0000313" key="3">
    <source>
        <dbReference type="Proteomes" id="UP000241074"/>
    </source>
</evidence>
<dbReference type="Pfam" id="PF07883">
    <property type="entry name" value="Cupin_2"/>
    <property type="match status" value="1"/>
</dbReference>
<dbReference type="InterPro" id="IPR011051">
    <property type="entry name" value="RmlC_Cupin_sf"/>
</dbReference>
<dbReference type="OrthoDB" id="9798709at2"/>
<dbReference type="CDD" id="cd02208">
    <property type="entry name" value="cupin_RmlC-like"/>
    <property type="match status" value="1"/>
</dbReference>
<dbReference type="EMBL" id="CP027860">
    <property type="protein sequence ID" value="AVP96455.1"/>
    <property type="molecule type" value="Genomic_DNA"/>
</dbReference>
<dbReference type="InterPro" id="IPR014710">
    <property type="entry name" value="RmlC-like_jellyroll"/>
</dbReference>
<dbReference type="InterPro" id="IPR013096">
    <property type="entry name" value="Cupin_2"/>
</dbReference>
<dbReference type="Gene3D" id="2.60.120.10">
    <property type="entry name" value="Jelly Rolls"/>
    <property type="match status" value="1"/>
</dbReference>
<dbReference type="RefSeq" id="WP_106890384.1">
    <property type="nucleotide sequence ID" value="NZ_CP027860.1"/>
</dbReference>